<dbReference type="PANTHER" id="PTHR21625">
    <property type="entry name" value="NYD-SP28 PROTEIN"/>
    <property type="match status" value="1"/>
</dbReference>
<gene>
    <name evidence="14" type="ORF">OT_ostta10g02510</name>
</gene>
<dbReference type="GO" id="GO:0005858">
    <property type="term" value="C:axonemal dynein complex"/>
    <property type="evidence" value="ECO:0007669"/>
    <property type="project" value="InterPro"/>
</dbReference>
<comment type="subcellular location">
    <subcellularLocation>
        <location evidence="1">Cytoplasm</location>
        <location evidence="1">Cytoskeleton</location>
        <location evidence="1">Flagellum axoneme</location>
    </subcellularLocation>
    <subcellularLocation>
        <location evidence="8">Cytoplasm</location>
        <location evidence="8">Cytoskeleton</location>
        <location evidence="8">Flagellum basal body</location>
    </subcellularLocation>
</comment>
<evidence type="ECO:0000313" key="15">
    <source>
        <dbReference type="Proteomes" id="UP000009170"/>
    </source>
</evidence>
<evidence type="ECO:0000256" key="8">
    <source>
        <dbReference type="ARBA" id="ARBA00037841"/>
    </source>
</evidence>
<evidence type="ECO:0000259" key="13">
    <source>
        <dbReference type="Pfam" id="PF14772"/>
    </source>
</evidence>
<evidence type="ECO:0000256" key="4">
    <source>
        <dbReference type="ARBA" id="ARBA00023054"/>
    </source>
</evidence>
<feature type="region of interest" description="Disordered" evidence="12">
    <location>
        <begin position="250"/>
        <end position="289"/>
    </location>
</feature>
<reference evidence="14 15" key="2">
    <citation type="journal article" date="2014" name="BMC Genomics">
        <title>An improved genome of the model marine alga Ostreococcus tauri unfolds by assessing Illumina de novo assemblies.</title>
        <authorList>
            <person name="Blanc-Mathieu R."/>
            <person name="Verhelst B."/>
            <person name="Derelle E."/>
            <person name="Rombauts S."/>
            <person name="Bouget F.Y."/>
            <person name="Carre I."/>
            <person name="Chateau A."/>
            <person name="Eyre-Walker A."/>
            <person name="Grimsley N."/>
            <person name="Moreau H."/>
            <person name="Piegu B."/>
            <person name="Rivals E."/>
            <person name="Schackwitz W."/>
            <person name="Van de Peer Y."/>
            <person name="Piganeau G."/>
        </authorList>
    </citation>
    <scope>NUCLEOTIDE SEQUENCE [LARGE SCALE GENOMIC DNA]</scope>
    <source>
        <strain evidence="15">OTTH 0595 / CCAP 157/2 / RCC745</strain>
    </source>
</reference>
<dbReference type="AlphaFoldDB" id="A0A090MBH7"/>
<dbReference type="EMBL" id="CAID01000010">
    <property type="protein sequence ID" value="CEF99419.1"/>
    <property type="molecule type" value="Genomic_DNA"/>
</dbReference>
<keyword evidence="6" id="KW-0206">Cytoskeleton</keyword>
<reference evidence="15" key="1">
    <citation type="journal article" date="2006" name="Proc. Natl. Acad. Sci. U.S.A.">
        <title>Genome analysis of the smallest free-living eukaryote Ostreococcus tauri unveils many unique features.</title>
        <authorList>
            <person name="Derelle E."/>
            <person name="Ferraz C."/>
            <person name="Rombauts S."/>
            <person name="Rouze P."/>
            <person name="Worden A.Z."/>
            <person name="Robbens S."/>
            <person name="Partensky F."/>
            <person name="Degroeve S."/>
            <person name="Echeynie S."/>
            <person name="Cooke R."/>
            <person name="Saeys Y."/>
            <person name="Wuyts J."/>
            <person name="Jabbari K."/>
            <person name="Bowler C."/>
            <person name="Panaud O."/>
            <person name="Piegu B."/>
            <person name="Ball S.G."/>
            <person name="Ral J.-P."/>
            <person name="Bouget F.-Y."/>
            <person name="Piganeau G."/>
            <person name="De Baets B."/>
            <person name="Picard A."/>
            <person name="Delseny M."/>
            <person name="Demaille J."/>
            <person name="Van de Peer Y."/>
            <person name="Moreau H."/>
        </authorList>
    </citation>
    <scope>NUCLEOTIDE SEQUENCE [LARGE SCALE GENOMIC DNA]</scope>
    <source>
        <strain evidence="15">OTTH 0595 / CCAP 157/2 / RCC745</strain>
    </source>
</reference>
<dbReference type="InParanoid" id="A0A090MBH7"/>
<keyword evidence="3" id="KW-0282">Flagellum</keyword>
<evidence type="ECO:0000256" key="11">
    <source>
        <dbReference type="ARBA" id="ARBA00045865"/>
    </source>
</evidence>
<dbReference type="InterPro" id="IPR039505">
    <property type="entry name" value="DRC1/2_N"/>
</dbReference>
<evidence type="ECO:0000256" key="6">
    <source>
        <dbReference type="ARBA" id="ARBA00023212"/>
    </source>
</evidence>
<feature type="region of interest" description="Disordered" evidence="12">
    <location>
        <begin position="27"/>
        <end position="53"/>
    </location>
</feature>
<sequence length="381" mass="43709">MAETSSRAEHAVAMANEHKVRERWREVMRSRRRRETRDAIDRAARAHDDALDDREREIASLDEALDAGERAHREAAEAQARRLAAREAADDAETMKMQTRVDAELRAMRERFEAEDDAAEMTWRANVDEAMRRGEEARERDARERDARRASFEDKREEMRNQHGEDAATMKMMYENRIKDLEIALARATAPTVRLGDLGCDADRRDAEDAVDDDRAYEIIRARDEADARRFDKIARAIKRLQSGVRYWREKTDARSSEHQDARARVSRERQRHELERGETEAHAAAARASRAHTLLETCVASETAINELASTLERAKRVLRIQASASRLASGSHPAADARRREDDDDDHLPADYADAVLARYRAVHESTTHRRRRHAASTA</sequence>
<keyword evidence="4" id="KW-0175">Coiled coil</keyword>
<keyword evidence="2" id="KW-0963">Cytoplasm</keyword>
<evidence type="ECO:0000256" key="1">
    <source>
        <dbReference type="ARBA" id="ARBA00004611"/>
    </source>
</evidence>
<feature type="region of interest" description="Disordered" evidence="12">
    <location>
        <begin position="132"/>
        <end position="163"/>
    </location>
</feature>
<dbReference type="GO" id="GO:0070286">
    <property type="term" value="P:axonemal dynein complex assembly"/>
    <property type="evidence" value="ECO:0007669"/>
    <property type="project" value="InterPro"/>
</dbReference>
<keyword evidence="5" id="KW-0969">Cilium</keyword>
<dbReference type="InterPro" id="IPR039750">
    <property type="entry name" value="DRC1/DRC2"/>
</dbReference>
<evidence type="ECO:0000256" key="10">
    <source>
        <dbReference type="ARBA" id="ARBA00040899"/>
    </source>
</evidence>
<comment type="caution">
    <text evidence="14">The sequence shown here is derived from an EMBL/GenBank/DDBJ whole genome shotgun (WGS) entry which is preliminary data.</text>
</comment>
<dbReference type="KEGG" id="ota:OT_ostta10g02510"/>
<dbReference type="OrthoDB" id="10629131at2759"/>
<accession>A0A090MBH7</accession>
<feature type="compositionally biased region" description="Basic and acidic residues" evidence="12">
    <location>
        <begin position="250"/>
        <end position="282"/>
    </location>
</feature>
<evidence type="ECO:0000313" key="14">
    <source>
        <dbReference type="EMBL" id="CEF99419.1"/>
    </source>
</evidence>
<comment type="similarity">
    <text evidence="9">Belongs to the DRC2 family.</text>
</comment>
<protein>
    <recommendedName>
        <fullName evidence="10">Dynein regulatory complex subunit 2</fullName>
    </recommendedName>
</protein>
<dbReference type="GO" id="GO:0060285">
    <property type="term" value="P:cilium-dependent cell motility"/>
    <property type="evidence" value="ECO:0007669"/>
    <property type="project" value="TreeGrafter"/>
</dbReference>
<dbReference type="GO" id="GO:0003352">
    <property type="term" value="P:regulation of cilium movement"/>
    <property type="evidence" value="ECO:0007669"/>
    <property type="project" value="TreeGrafter"/>
</dbReference>
<evidence type="ECO:0000256" key="3">
    <source>
        <dbReference type="ARBA" id="ARBA00022846"/>
    </source>
</evidence>
<dbReference type="GeneID" id="9832222"/>
<evidence type="ECO:0000256" key="12">
    <source>
        <dbReference type="SAM" id="MobiDB-lite"/>
    </source>
</evidence>
<keyword evidence="7" id="KW-0966">Cell projection</keyword>
<dbReference type="STRING" id="70448.A0A090MBH7"/>
<organism evidence="14 15">
    <name type="scientific">Ostreococcus tauri</name>
    <name type="common">Marine green alga</name>
    <dbReference type="NCBI Taxonomy" id="70448"/>
    <lineage>
        <taxon>Eukaryota</taxon>
        <taxon>Viridiplantae</taxon>
        <taxon>Chlorophyta</taxon>
        <taxon>Mamiellophyceae</taxon>
        <taxon>Mamiellales</taxon>
        <taxon>Bathycoccaceae</taxon>
        <taxon>Ostreococcus</taxon>
    </lineage>
</organism>
<evidence type="ECO:0000256" key="5">
    <source>
        <dbReference type="ARBA" id="ARBA00023069"/>
    </source>
</evidence>
<evidence type="ECO:0000256" key="9">
    <source>
        <dbReference type="ARBA" id="ARBA00038424"/>
    </source>
</evidence>
<comment type="function">
    <text evidence="11">Component of the nexin-dynein regulatory complex (N-DRC), a key regulator of ciliary/flagellar motility which maintains the alignment and integrity of the distal axoneme and regulates microtubule sliding in motile axonemes. Plays a critical role in the assembly of N-DRC and also stabilizes the assembly of multiple inner dynein arms and radial spokes. Coassembles with DRC1 to form a central scaffold needed for assembly of the N-DRC and its attachment to the outer doublet microtubules.</text>
</comment>
<evidence type="ECO:0000256" key="2">
    <source>
        <dbReference type="ARBA" id="ARBA00022490"/>
    </source>
</evidence>
<feature type="domain" description="Dynein regulatory complex protein 1/2 N-terminal" evidence="13">
    <location>
        <begin position="8"/>
        <end position="81"/>
    </location>
</feature>
<evidence type="ECO:0000256" key="7">
    <source>
        <dbReference type="ARBA" id="ARBA00023273"/>
    </source>
</evidence>
<dbReference type="RefSeq" id="XP_022839828.1">
    <property type="nucleotide sequence ID" value="XM_022983197.1"/>
</dbReference>
<dbReference type="PANTHER" id="PTHR21625:SF0">
    <property type="entry name" value="DYNEIN REGULATORY COMPLEX SUBUNIT 2"/>
    <property type="match status" value="1"/>
</dbReference>
<name>A0A090MBH7_OSTTA</name>
<dbReference type="Proteomes" id="UP000009170">
    <property type="component" value="Unassembled WGS sequence"/>
</dbReference>
<feature type="region of interest" description="Disordered" evidence="12">
    <location>
        <begin position="325"/>
        <end position="352"/>
    </location>
</feature>
<proteinExistence type="inferred from homology"/>
<keyword evidence="15" id="KW-1185">Reference proteome</keyword>
<dbReference type="Pfam" id="PF14772">
    <property type="entry name" value="NYD-SP28"/>
    <property type="match status" value="1"/>
</dbReference>